<dbReference type="InterPro" id="IPR002018">
    <property type="entry name" value="CarbesteraseB"/>
</dbReference>
<dbReference type="EMBL" id="BMAT01006342">
    <property type="protein sequence ID" value="GFS10553.1"/>
    <property type="molecule type" value="Genomic_DNA"/>
</dbReference>
<accession>A0AAV4IMB0</accession>
<comment type="caution">
    <text evidence="3">The sequence shown here is derived from an EMBL/GenBank/DDBJ whole genome shotgun (WGS) entry which is preliminary data.</text>
</comment>
<name>A0AAV4IMB0_9GAST</name>
<keyword evidence="1" id="KW-1133">Transmembrane helix</keyword>
<dbReference type="PANTHER" id="PTHR11559">
    <property type="entry name" value="CARBOXYLESTERASE"/>
    <property type="match status" value="1"/>
</dbReference>
<evidence type="ECO:0000313" key="3">
    <source>
        <dbReference type="EMBL" id="GFS10553.1"/>
    </source>
</evidence>
<dbReference type="Pfam" id="PF00135">
    <property type="entry name" value="COesterase"/>
    <property type="match status" value="1"/>
</dbReference>
<keyword evidence="1" id="KW-0472">Membrane</keyword>
<evidence type="ECO:0000259" key="2">
    <source>
        <dbReference type="Pfam" id="PF00135"/>
    </source>
</evidence>
<keyword evidence="3" id="KW-0378">Hydrolase</keyword>
<keyword evidence="1" id="KW-0812">Transmembrane</keyword>
<sequence length="182" mass="19691">MKRMDLIKKDRKPSSNVNAQRVLVAAGVLSVLAAIIASAVVWSNIRSAADASPAPLLVRTQAGMVRGSSVSKYGYSVMAYKSIPFAKPPIGNLRFKRPELPDAQTTSEPINTENYKKSCWSATKTSPSKYYGEDCLYLNVYVPEGESGPFPVIVWIHGGGFVAGSTFPEPLKMVHQGNVLSV</sequence>
<protein>
    <submittedName>
        <fullName evidence="3">Carboxylic ester hydrolase</fullName>
    </submittedName>
</protein>
<dbReference type="Proteomes" id="UP000762676">
    <property type="component" value="Unassembled WGS sequence"/>
</dbReference>
<dbReference type="Gene3D" id="3.40.50.1820">
    <property type="entry name" value="alpha/beta hydrolase"/>
    <property type="match status" value="1"/>
</dbReference>
<dbReference type="SUPFAM" id="SSF53474">
    <property type="entry name" value="alpha/beta-Hydrolases"/>
    <property type="match status" value="1"/>
</dbReference>
<feature type="domain" description="Carboxylesterase type B" evidence="2">
    <location>
        <begin position="57"/>
        <end position="166"/>
    </location>
</feature>
<keyword evidence="4" id="KW-1185">Reference proteome</keyword>
<dbReference type="InterPro" id="IPR019819">
    <property type="entry name" value="Carboxylesterase_B_CS"/>
</dbReference>
<gene>
    <name evidence="3" type="ORF">ElyMa_003064000</name>
</gene>
<evidence type="ECO:0000313" key="4">
    <source>
        <dbReference type="Proteomes" id="UP000762676"/>
    </source>
</evidence>
<organism evidence="3 4">
    <name type="scientific">Elysia marginata</name>
    <dbReference type="NCBI Taxonomy" id="1093978"/>
    <lineage>
        <taxon>Eukaryota</taxon>
        <taxon>Metazoa</taxon>
        <taxon>Spiralia</taxon>
        <taxon>Lophotrochozoa</taxon>
        <taxon>Mollusca</taxon>
        <taxon>Gastropoda</taxon>
        <taxon>Heterobranchia</taxon>
        <taxon>Euthyneura</taxon>
        <taxon>Panpulmonata</taxon>
        <taxon>Sacoglossa</taxon>
        <taxon>Placobranchoidea</taxon>
        <taxon>Plakobranchidae</taxon>
        <taxon>Elysia</taxon>
    </lineage>
</organism>
<dbReference type="GO" id="GO:0016787">
    <property type="term" value="F:hydrolase activity"/>
    <property type="evidence" value="ECO:0007669"/>
    <property type="project" value="UniProtKB-KW"/>
</dbReference>
<dbReference type="InterPro" id="IPR029058">
    <property type="entry name" value="AB_hydrolase_fold"/>
</dbReference>
<dbReference type="InterPro" id="IPR050309">
    <property type="entry name" value="Type-B_Carboxylest/Lipase"/>
</dbReference>
<evidence type="ECO:0000256" key="1">
    <source>
        <dbReference type="SAM" id="Phobius"/>
    </source>
</evidence>
<dbReference type="PROSITE" id="PS00941">
    <property type="entry name" value="CARBOXYLESTERASE_B_2"/>
    <property type="match status" value="1"/>
</dbReference>
<dbReference type="AlphaFoldDB" id="A0AAV4IMB0"/>
<proteinExistence type="predicted"/>
<reference evidence="3 4" key="1">
    <citation type="journal article" date="2021" name="Elife">
        <title>Chloroplast acquisition without the gene transfer in kleptoplastic sea slugs, Plakobranchus ocellatus.</title>
        <authorList>
            <person name="Maeda T."/>
            <person name="Takahashi S."/>
            <person name="Yoshida T."/>
            <person name="Shimamura S."/>
            <person name="Takaki Y."/>
            <person name="Nagai Y."/>
            <person name="Toyoda A."/>
            <person name="Suzuki Y."/>
            <person name="Arimoto A."/>
            <person name="Ishii H."/>
            <person name="Satoh N."/>
            <person name="Nishiyama T."/>
            <person name="Hasebe M."/>
            <person name="Maruyama T."/>
            <person name="Minagawa J."/>
            <person name="Obokata J."/>
            <person name="Shigenobu S."/>
        </authorList>
    </citation>
    <scope>NUCLEOTIDE SEQUENCE [LARGE SCALE GENOMIC DNA]</scope>
</reference>
<feature type="transmembrane region" description="Helical" evidence="1">
    <location>
        <begin position="21"/>
        <end position="42"/>
    </location>
</feature>